<comment type="caution">
    <text evidence="5">The sequence shown here is derived from an EMBL/GenBank/DDBJ whole genome shotgun (WGS) entry which is preliminary data.</text>
</comment>
<reference evidence="5" key="1">
    <citation type="submission" date="2017-09" db="EMBL/GenBank/DDBJ databases">
        <title>Contemporary evolution of a Lepidopteran species, Heliothis virescens, in response to modern agricultural practices.</title>
        <authorList>
            <person name="Fritz M.L."/>
            <person name="Deyonke A.M."/>
            <person name="Papanicolaou A."/>
            <person name="Micinski S."/>
            <person name="Westbrook J."/>
            <person name="Gould F."/>
        </authorList>
    </citation>
    <scope>NUCLEOTIDE SEQUENCE [LARGE SCALE GENOMIC DNA]</scope>
    <source>
        <strain evidence="5">HvINT-</strain>
        <tissue evidence="5">Whole body</tissue>
    </source>
</reference>
<protein>
    <recommendedName>
        <fullName evidence="4">FLYWCH-type domain-containing protein</fullName>
    </recommendedName>
</protein>
<organism evidence="5">
    <name type="scientific">Heliothis virescens</name>
    <name type="common">Tobacco budworm moth</name>
    <dbReference type="NCBI Taxonomy" id="7102"/>
    <lineage>
        <taxon>Eukaryota</taxon>
        <taxon>Metazoa</taxon>
        <taxon>Ecdysozoa</taxon>
        <taxon>Arthropoda</taxon>
        <taxon>Hexapoda</taxon>
        <taxon>Insecta</taxon>
        <taxon>Pterygota</taxon>
        <taxon>Neoptera</taxon>
        <taxon>Endopterygota</taxon>
        <taxon>Lepidoptera</taxon>
        <taxon>Glossata</taxon>
        <taxon>Ditrysia</taxon>
        <taxon>Noctuoidea</taxon>
        <taxon>Noctuidae</taxon>
        <taxon>Heliothinae</taxon>
        <taxon>Heliothis</taxon>
    </lineage>
</organism>
<sequence>MRPRKKWQQEQRPLQVGDLVLIVDPSSPRNVWPRGFIFTKSKYGKPVIIYDGFRFNLHSTSKGDRGYFVCVKWGVGCRAAIRTQNNEVVTIRDSHNHQY</sequence>
<accession>A0A2A4IZZ3</accession>
<dbReference type="Pfam" id="PF04500">
    <property type="entry name" value="FLYWCH"/>
    <property type="match status" value="1"/>
</dbReference>
<evidence type="ECO:0000256" key="3">
    <source>
        <dbReference type="ARBA" id="ARBA00022833"/>
    </source>
</evidence>
<gene>
    <name evidence="5" type="ORF">B5V51_10185</name>
</gene>
<keyword evidence="3" id="KW-0862">Zinc</keyword>
<name>A0A2A4IZZ3_HELVI</name>
<feature type="domain" description="FLYWCH-type" evidence="4">
    <location>
        <begin position="38"/>
        <end position="97"/>
    </location>
</feature>
<keyword evidence="1" id="KW-0479">Metal-binding</keyword>
<evidence type="ECO:0000256" key="2">
    <source>
        <dbReference type="ARBA" id="ARBA00022771"/>
    </source>
</evidence>
<dbReference type="Gene3D" id="2.20.25.240">
    <property type="match status" value="1"/>
</dbReference>
<evidence type="ECO:0000256" key="1">
    <source>
        <dbReference type="ARBA" id="ARBA00022723"/>
    </source>
</evidence>
<keyword evidence="2" id="KW-0863">Zinc-finger</keyword>
<dbReference type="EMBL" id="NWSH01004719">
    <property type="protein sequence ID" value="PCG64722.1"/>
    <property type="molecule type" value="Genomic_DNA"/>
</dbReference>
<evidence type="ECO:0000313" key="5">
    <source>
        <dbReference type="EMBL" id="PCG64722.1"/>
    </source>
</evidence>
<evidence type="ECO:0000259" key="4">
    <source>
        <dbReference type="Pfam" id="PF04500"/>
    </source>
</evidence>
<dbReference type="GO" id="GO:0008270">
    <property type="term" value="F:zinc ion binding"/>
    <property type="evidence" value="ECO:0007669"/>
    <property type="project" value="UniProtKB-KW"/>
</dbReference>
<dbReference type="AlphaFoldDB" id="A0A2A4IZZ3"/>
<dbReference type="InterPro" id="IPR007588">
    <property type="entry name" value="Znf_FLYWCH"/>
</dbReference>
<proteinExistence type="predicted"/>